<evidence type="ECO:0000313" key="2">
    <source>
        <dbReference type="EMBL" id="OLP79173.1"/>
    </source>
</evidence>
<dbReference type="InterPro" id="IPR003131">
    <property type="entry name" value="T1-type_BTB"/>
</dbReference>
<feature type="domain" description="BTB" evidence="1">
    <location>
        <begin position="42"/>
        <end position="143"/>
    </location>
</feature>
<keyword evidence="3" id="KW-1185">Reference proteome</keyword>
<name>A0A1Q9C8A2_SYMMI</name>
<sequence>MLASSSSSPALATSPQDSALATRREVSVPVYEGSSLTTEFPQLVHLNVGGRKLMTTLATLQMDSDSMLGLMFSGKLPVLRDADGCFFIDRDGRQFHHILNYLRDGTLPIGLSRVDRLELLREADFYGLKALYSFIGGPTVQAAMMTGGGTGLWLRGLCHDLAKAEAADFSVNSRSHRVYARLRYGQEYSGDWIVSSPRNLPHVQYELYDACLARDPITALNKMGAAGFRPCVEPPTVPASTSCQNDDWEIMLYKDVWQ</sequence>
<proteinExistence type="predicted"/>
<dbReference type="SUPFAM" id="SSF54695">
    <property type="entry name" value="POZ domain"/>
    <property type="match status" value="1"/>
</dbReference>
<dbReference type="PANTHER" id="PTHR11145:SF8">
    <property type="entry name" value="RE57120P"/>
    <property type="match status" value="1"/>
</dbReference>
<dbReference type="AlphaFoldDB" id="A0A1Q9C8A2"/>
<protein>
    <submittedName>
        <fullName evidence="2">BTB/POZ domain-containing protein KCTD7</fullName>
    </submittedName>
</protein>
<dbReference type="Proteomes" id="UP000186817">
    <property type="component" value="Unassembled WGS sequence"/>
</dbReference>
<dbReference type="PANTHER" id="PTHR11145">
    <property type="entry name" value="BTB/POZ DOMAIN-CONTAINING ADAPTER FOR CUL3-MEDIATED RHOA DEGRADATION PROTEIN FAMILY MEMBER"/>
    <property type="match status" value="1"/>
</dbReference>
<comment type="caution">
    <text evidence="2">The sequence shown here is derived from an EMBL/GenBank/DDBJ whole genome shotgun (WGS) entry which is preliminary data.</text>
</comment>
<evidence type="ECO:0000259" key="1">
    <source>
        <dbReference type="SMART" id="SM00225"/>
    </source>
</evidence>
<accession>A0A1Q9C8A2</accession>
<gene>
    <name evidence="2" type="primary">kctd7</name>
    <name evidence="2" type="ORF">AK812_SmicGene40570</name>
</gene>
<dbReference type="Gene3D" id="3.30.710.10">
    <property type="entry name" value="Potassium Channel Kv1.1, Chain A"/>
    <property type="match status" value="1"/>
</dbReference>
<reference evidence="2 3" key="1">
    <citation type="submission" date="2016-02" db="EMBL/GenBank/DDBJ databases">
        <title>Genome analysis of coral dinoflagellate symbionts highlights evolutionary adaptations to a symbiotic lifestyle.</title>
        <authorList>
            <person name="Aranda M."/>
            <person name="Li Y."/>
            <person name="Liew Y.J."/>
            <person name="Baumgarten S."/>
            <person name="Simakov O."/>
            <person name="Wilson M."/>
            <person name="Piel J."/>
            <person name="Ashoor H."/>
            <person name="Bougouffa S."/>
            <person name="Bajic V.B."/>
            <person name="Ryu T."/>
            <person name="Ravasi T."/>
            <person name="Bayer T."/>
            <person name="Micklem G."/>
            <person name="Kim H."/>
            <person name="Bhak J."/>
            <person name="Lajeunesse T.C."/>
            <person name="Voolstra C.R."/>
        </authorList>
    </citation>
    <scope>NUCLEOTIDE SEQUENCE [LARGE SCALE GENOMIC DNA]</scope>
    <source>
        <strain evidence="2 3">CCMP2467</strain>
    </source>
</reference>
<dbReference type="InterPro" id="IPR000210">
    <property type="entry name" value="BTB/POZ_dom"/>
</dbReference>
<dbReference type="SMART" id="SM00225">
    <property type="entry name" value="BTB"/>
    <property type="match status" value="1"/>
</dbReference>
<dbReference type="InterPro" id="IPR045068">
    <property type="entry name" value="BACURD1-3"/>
</dbReference>
<dbReference type="OMA" id="NDDWEIM"/>
<dbReference type="Pfam" id="PF02214">
    <property type="entry name" value="BTB_2"/>
    <property type="match status" value="1"/>
</dbReference>
<dbReference type="OrthoDB" id="2414723at2759"/>
<dbReference type="InterPro" id="IPR011333">
    <property type="entry name" value="SKP1/BTB/POZ_sf"/>
</dbReference>
<dbReference type="EMBL" id="LSRX01001515">
    <property type="protein sequence ID" value="OLP79173.1"/>
    <property type="molecule type" value="Genomic_DNA"/>
</dbReference>
<dbReference type="GO" id="GO:0051260">
    <property type="term" value="P:protein homooligomerization"/>
    <property type="evidence" value="ECO:0007669"/>
    <property type="project" value="InterPro"/>
</dbReference>
<organism evidence="2 3">
    <name type="scientific">Symbiodinium microadriaticum</name>
    <name type="common">Dinoflagellate</name>
    <name type="synonym">Zooxanthella microadriatica</name>
    <dbReference type="NCBI Taxonomy" id="2951"/>
    <lineage>
        <taxon>Eukaryota</taxon>
        <taxon>Sar</taxon>
        <taxon>Alveolata</taxon>
        <taxon>Dinophyceae</taxon>
        <taxon>Suessiales</taxon>
        <taxon>Symbiodiniaceae</taxon>
        <taxon>Symbiodinium</taxon>
    </lineage>
</organism>
<evidence type="ECO:0000313" key="3">
    <source>
        <dbReference type="Proteomes" id="UP000186817"/>
    </source>
</evidence>